<dbReference type="Proteomes" id="UP000216004">
    <property type="component" value="Unassembled WGS sequence"/>
</dbReference>
<keyword evidence="6" id="KW-1185">Reference proteome</keyword>
<dbReference type="GO" id="GO:0030001">
    <property type="term" value="P:metal ion transport"/>
    <property type="evidence" value="ECO:0007669"/>
    <property type="project" value="InterPro"/>
</dbReference>
<evidence type="ECO:0000256" key="1">
    <source>
        <dbReference type="ARBA" id="ARBA00011028"/>
    </source>
</evidence>
<comment type="similarity">
    <text evidence="1">Belongs to the bacterial solute-binding protein 9 family.</text>
</comment>
<dbReference type="RefSeq" id="WP_094722699.1">
    <property type="nucleotide sequence ID" value="NZ_MWWS01000004.1"/>
</dbReference>
<name>A0A261ETK6_9BIFI</name>
<keyword evidence="3 4" id="KW-0732">Signal</keyword>
<dbReference type="GO" id="GO:0046872">
    <property type="term" value="F:metal ion binding"/>
    <property type="evidence" value="ECO:0007669"/>
    <property type="project" value="InterPro"/>
</dbReference>
<keyword evidence="2" id="KW-0813">Transport</keyword>
<comment type="caution">
    <text evidence="5">The sequence shown here is derived from an EMBL/GenBank/DDBJ whole genome shotgun (WGS) entry which is preliminary data.</text>
</comment>
<proteinExistence type="inferred from homology"/>
<feature type="chain" id="PRO_5038879675" evidence="4">
    <location>
        <begin position="35"/>
        <end position="316"/>
    </location>
</feature>
<accession>A0A261ETK6</accession>
<evidence type="ECO:0000256" key="3">
    <source>
        <dbReference type="ARBA" id="ARBA00022729"/>
    </source>
</evidence>
<dbReference type="PANTHER" id="PTHR42953">
    <property type="entry name" value="HIGH-AFFINITY ZINC UPTAKE SYSTEM PROTEIN ZNUA-RELATED"/>
    <property type="match status" value="1"/>
</dbReference>
<dbReference type="PANTHER" id="PTHR42953:SF3">
    <property type="entry name" value="HIGH-AFFINITY ZINC UPTAKE SYSTEM PROTEIN ZNUA"/>
    <property type="match status" value="1"/>
</dbReference>
<organism evidence="5 6">
    <name type="scientific">Bombiscardovia coagulans</name>
    <dbReference type="NCBI Taxonomy" id="686666"/>
    <lineage>
        <taxon>Bacteria</taxon>
        <taxon>Bacillati</taxon>
        <taxon>Actinomycetota</taxon>
        <taxon>Actinomycetes</taxon>
        <taxon>Bifidobacteriales</taxon>
        <taxon>Bifidobacteriaceae</taxon>
        <taxon>Bombiscardovia</taxon>
    </lineage>
</organism>
<dbReference type="Pfam" id="PF01297">
    <property type="entry name" value="ZnuA"/>
    <property type="match status" value="1"/>
</dbReference>
<protein>
    <submittedName>
        <fullName evidence="5">Periplasmic solute binding protein</fullName>
    </submittedName>
</protein>
<sequence length="316" mass="33890">MQLRPVTGKFDRPSNLLRKSIAGTFALALLFGLAACGNPTDTKGSASKGTIQVVTSIGQWSALAQQLGGDKVKSQPVINNPNADAHDYEPTTSDIGHIGRADLVIVNGAGYDSWASKAANTNEHKIVDIAASSGHKSGDNPHLWFSSQARKQAAQAITKAYQELLPEEEQYFSQQHARWQQSEQGLSNRLAQVKTKVGGSTYIATESAAHYLAEDIGLTDNTPVGFSQAVANESEPSPADIHSTEQLLLNKKVQLLIFNNQEVSGVSNQLVSAAHTAALPVVQVSEQMPAEYHNLVDWIGSLLTEFEKAFDVSNAG</sequence>
<dbReference type="OrthoDB" id="5296019at2"/>
<dbReference type="InterPro" id="IPR050492">
    <property type="entry name" value="Bact_metal-bind_prot9"/>
</dbReference>
<evidence type="ECO:0000313" key="5">
    <source>
        <dbReference type="EMBL" id="OZG50187.1"/>
    </source>
</evidence>
<dbReference type="EMBL" id="MWWS01000004">
    <property type="protein sequence ID" value="OZG50187.1"/>
    <property type="molecule type" value="Genomic_DNA"/>
</dbReference>
<gene>
    <name evidence="5" type="ORF">BOCO_0704</name>
</gene>
<dbReference type="SUPFAM" id="SSF53807">
    <property type="entry name" value="Helical backbone' metal receptor"/>
    <property type="match status" value="1"/>
</dbReference>
<feature type="signal peptide" evidence="4">
    <location>
        <begin position="1"/>
        <end position="34"/>
    </location>
</feature>
<reference evidence="5 6" key="1">
    <citation type="journal article" date="2017" name="BMC Genomics">
        <title>Comparative genomic and phylogenomic analyses of the Bifidobacteriaceae family.</title>
        <authorList>
            <person name="Lugli G.A."/>
            <person name="Milani C."/>
            <person name="Turroni F."/>
            <person name="Duranti S."/>
            <person name="Mancabelli L."/>
            <person name="Mangifesta M."/>
            <person name="Ferrario C."/>
            <person name="Modesto M."/>
            <person name="Mattarelli P."/>
            <person name="Jiri K."/>
            <person name="van Sinderen D."/>
            <person name="Ventura M."/>
        </authorList>
    </citation>
    <scope>NUCLEOTIDE SEQUENCE [LARGE SCALE GENOMIC DNA]</scope>
    <source>
        <strain evidence="5 6">DSM 22924</strain>
    </source>
</reference>
<dbReference type="Gene3D" id="3.40.50.1980">
    <property type="entry name" value="Nitrogenase molybdenum iron protein domain"/>
    <property type="match status" value="2"/>
</dbReference>
<evidence type="ECO:0000256" key="2">
    <source>
        <dbReference type="ARBA" id="ARBA00022448"/>
    </source>
</evidence>
<dbReference type="AlphaFoldDB" id="A0A261ETK6"/>
<evidence type="ECO:0000313" key="6">
    <source>
        <dbReference type="Proteomes" id="UP000216004"/>
    </source>
</evidence>
<evidence type="ECO:0000256" key="4">
    <source>
        <dbReference type="SAM" id="SignalP"/>
    </source>
</evidence>
<dbReference type="InterPro" id="IPR006127">
    <property type="entry name" value="ZnuA-like"/>
</dbReference>